<keyword evidence="7" id="KW-1185">Reference proteome</keyword>
<feature type="transmembrane region" description="Helical" evidence="2">
    <location>
        <begin position="1212"/>
        <end position="1233"/>
    </location>
</feature>
<comment type="caution">
    <text evidence="6">The sequence shown here is derived from an EMBL/GenBank/DDBJ whole genome shotgun (WGS) entry which is preliminary data.</text>
</comment>
<dbReference type="InterPro" id="IPR011641">
    <property type="entry name" value="Tyr-kin_ephrin_A/B_rcpt-like"/>
</dbReference>
<keyword evidence="2" id="KW-1133">Transmembrane helix</keyword>
<feature type="transmembrane region" description="Helical" evidence="2">
    <location>
        <begin position="1239"/>
        <end position="1257"/>
    </location>
</feature>
<dbReference type="SMART" id="SM01411">
    <property type="entry name" value="Ephrin_rec_like"/>
    <property type="match status" value="2"/>
</dbReference>
<gene>
    <name evidence="6" type="ORF">M0813_28307</name>
</gene>
<keyword evidence="2" id="KW-0472">Membrane</keyword>
<evidence type="ECO:0000313" key="7">
    <source>
        <dbReference type="Proteomes" id="UP001150062"/>
    </source>
</evidence>
<feature type="signal peptide" evidence="3">
    <location>
        <begin position="1"/>
        <end position="20"/>
    </location>
</feature>
<feature type="compositionally biased region" description="Basic and acidic residues" evidence="1">
    <location>
        <begin position="1589"/>
        <end position="1608"/>
    </location>
</feature>
<keyword evidence="3" id="KW-0732">Signal</keyword>
<keyword evidence="6" id="KW-0675">Receptor</keyword>
<feature type="transmembrane region" description="Helical" evidence="2">
    <location>
        <begin position="1269"/>
        <end position="1288"/>
    </location>
</feature>
<dbReference type="PANTHER" id="PTHR11319:SF35">
    <property type="entry name" value="OUTER MEMBRANE PROTEIN PMPC-RELATED"/>
    <property type="match status" value="1"/>
</dbReference>
<dbReference type="Proteomes" id="UP001150062">
    <property type="component" value="Unassembled WGS sequence"/>
</dbReference>
<name>A0ABQ8XTU8_9EUKA</name>
<evidence type="ECO:0000256" key="1">
    <source>
        <dbReference type="SAM" id="MobiDB-lite"/>
    </source>
</evidence>
<dbReference type="EMBL" id="JAOAOG010000251">
    <property type="protein sequence ID" value="KAJ6236031.1"/>
    <property type="molecule type" value="Genomic_DNA"/>
</dbReference>
<feature type="transmembrane region" description="Helical" evidence="2">
    <location>
        <begin position="939"/>
        <end position="961"/>
    </location>
</feature>
<accession>A0ABQ8XTU8</accession>
<feature type="transmembrane region" description="Helical" evidence="2">
    <location>
        <begin position="968"/>
        <end position="990"/>
    </location>
</feature>
<feature type="domain" description="TRP C-terminal" evidence="4">
    <location>
        <begin position="1094"/>
        <end position="1320"/>
    </location>
</feature>
<reference evidence="6" key="1">
    <citation type="submission" date="2022-08" db="EMBL/GenBank/DDBJ databases">
        <title>Novel sulfate-reducing endosymbionts in the free-living metamonad Anaeramoeba.</title>
        <authorList>
            <person name="Jerlstrom-Hultqvist J."/>
            <person name="Cepicka I."/>
            <person name="Gallot-Lavallee L."/>
            <person name="Salas-Leiva D."/>
            <person name="Curtis B.A."/>
            <person name="Zahonova K."/>
            <person name="Pipaliya S."/>
            <person name="Dacks J."/>
            <person name="Roger A.J."/>
        </authorList>
    </citation>
    <scope>NUCLEOTIDE SEQUENCE</scope>
    <source>
        <strain evidence="6">Schooner1</strain>
    </source>
</reference>
<feature type="region of interest" description="Disordered" evidence="1">
    <location>
        <begin position="1429"/>
        <end position="1462"/>
    </location>
</feature>
<evidence type="ECO:0000259" key="4">
    <source>
        <dbReference type="Pfam" id="PF06011"/>
    </source>
</evidence>
<dbReference type="Gene3D" id="2.10.50.10">
    <property type="entry name" value="Tumor Necrosis Factor Receptor, subunit A, domain 2"/>
    <property type="match status" value="2"/>
</dbReference>
<feature type="transmembrane region" description="Helical" evidence="2">
    <location>
        <begin position="1300"/>
        <end position="1322"/>
    </location>
</feature>
<dbReference type="SUPFAM" id="SSF51126">
    <property type="entry name" value="Pectin lyase-like"/>
    <property type="match status" value="1"/>
</dbReference>
<feature type="region of interest" description="Disordered" evidence="1">
    <location>
        <begin position="1549"/>
        <end position="1608"/>
    </location>
</feature>
<proteinExistence type="predicted"/>
<feature type="transmembrane region" description="Helical" evidence="2">
    <location>
        <begin position="1030"/>
        <end position="1057"/>
    </location>
</feature>
<feature type="transmembrane region" description="Helical" evidence="2">
    <location>
        <begin position="1162"/>
        <end position="1186"/>
    </location>
</feature>
<feature type="transmembrane region" description="Helical" evidence="2">
    <location>
        <begin position="1113"/>
        <end position="1133"/>
    </location>
</feature>
<feature type="compositionally biased region" description="Low complexity" evidence="1">
    <location>
        <begin position="1563"/>
        <end position="1586"/>
    </location>
</feature>
<dbReference type="InterPro" id="IPR010308">
    <property type="entry name" value="TRP_C"/>
</dbReference>
<dbReference type="Pfam" id="PF06011">
    <property type="entry name" value="TRP"/>
    <property type="match status" value="1"/>
</dbReference>
<feature type="chain" id="PRO_5045671653" evidence="3">
    <location>
        <begin position="21"/>
        <end position="1608"/>
    </location>
</feature>
<sequence length="1608" mass="183602">MEKTLIVFFCFVSLFATCFGETINLHPGDSLKDAVNNANDGDIIQLFPGVHRVDQIDLPTDFNKPGTLTIMGTESTNPAKSILVYVDASNVPIQTTTDSMFILGDQENLILKNLEIRACVNLFEFTKSNQANLEFSGVIFSISKLDSFNFLTIPSSMIGTVKFEDCEFKEMKITAGDYSILEINSPNVEISNTEFNNIYCVDDSYSVTINFDYDQNTEALLINSSTLGRVKFTKGILQIEGEVGIDSRFDWVSGILTGDESGDQDSYTLIINGDFQLHDENTLNNDYQTIKKKIEYLNVRVGSGNLIKWGGYESLLLANEANFLISDGCELLINGSESVAAPHYVSAFYSVANSKLIIEEGAYISFYNDQTILPKTDEHWGFVINGDLEVRGNSLLENGYFTIGDETYVADQFGINYKCNGEYQNYGEFYIAEDAQGIYQKGGNGDLEGKFRNYGKFGSKIDEIGTTQEYYLDVKFINSDNESSLVIGYDTTVHLSDYSQESTSENEYLKSPYLLIKKNGVFNASVKQVDLKQGTIRGEGLLIGDFVNTGAVLWPGLDRNNPSVYEFKTLSLKGSYSQVDKGKYRIYIYNQERYEKLKILPNDDSNSQIFQLDGLLDIVFLYPFVLQLNQTLNIIDLDDVKSPFQLQLGYDITNVPPNPLDRVDPSQLELSQRFWKTIDETGTPGESDYDPYDVQPDDSSVDYYQKEMHVTPFSKSHYQDYFHEFTYYNGTDEQDSLYGIIIRALGCPPGKKYESSYSDCINCDRGKYSQDYSSAECQFCAAGTYSSDQGSCTCKQCGMGTYSAEGSAECNFCPADQYNDKEGQSECIDCPQNTIAEEKGAQSIDECLCEEYFYEHDGDCVECPFGGLCDSIGTENPNAEIGFWNSTAGSKIFYSCIPKEACVGNGQCGDNYEGRLCGVCKPNTYRLGYFCVSCGKEKIGWRIFAFLIIFAFVCYFFYYFASKDYPTVIYFTTITILLSFLQEISFLSLFDLNWPKSLLALFDFLSVFSLNIDLFGSECYNSSWTFVNKFILALFVPLLFTISYYLYYLGASVWSYYLDNKIERIKGNHQKWFDSNYEYQGKMKSFKRAYHILRRKLFNFRNMDELYLLSKNIYNAYTFLLSFIYIFITYWVLRPMDCTKYDETGFSIFDPEPQYSCEGARYGVLLAFSTIFCIVYVAGIPLWMYYQFQKNINRITFREEYGLLIGRFKDRFYYWEIVIMCRRLIFVMLALFLSRYPMMQTAFAEMALFLMLLLQLYVKPFKDERHNRLELVILASRVFISLGGTLFYSSDIESDNIYNLLTALVFIVFSISIIIFVVIIWYDKKMNKQLMQEKAAEREELEKHLLSSGENLNSPGDNERKVNGKKVWKTMEILRFLKEDSVPKNLLGWLLQADKEQRERFADIAIRVIEYALEQSSKVGKVQLNELNGINQQEGESNSQSTSGDEKDEIRKNDDLNSNSDQRDVEEIDEFEILGNDQEHIKACINCWEEDLLPLVADILVYWIGDASVLEKRSLSVLFRSLDIFMRDQSNTEKIKYKLKKIKQKITRMVKSNSNDESDDENISSTTGSSSTSSTTSSSTTTSSGSDELELKEIEKNQNSENKTIELD</sequence>
<feature type="compositionally biased region" description="Basic and acidic residues" evidence="1">
    <location>
        <begin position="1444"/>
        <end position="1462"/>
    </location>
</feature>
<feature type="domain" description="Tyrosine-protein kinase ephrin type A/B receptor-like" evidence="5">
    <location>
        <begin position="800"/>
        <end position="847"/>
    </location>
</feature>
<dbReference type="PANTHER" id="PTHR11319">
    <property type="entry name" value="G PROTEIN-COUPLED RECEPTOR-RELATED"/>
    <property type="match status" value="1"/>
</dbReference>
<dbReference type="InterPro" id="IPR011050">
    <property type="entry name" value="Pectin_lyase_fold/virulence"/>
</dbReference>
<protein>
    <submittedName>
        <fullName evidence="6">G protein-coupled receptor-related</fullName>
    </submittedName>
</protein>
<evidence type="ECO:0000256" key="3">
    <source>
        <dbReference type="SAM" id="SignalP"/>
    </source>
</evidence>
<evidence type="ECO:0000313" key="6">
    <source>
        <dbReference type="EMBL" id="KAJ6236031.1"/>
    </source>
</evidence>
<keyword evidence="2" id="KW-0812">Transmembrane</keyword>
<evidence type="ECO:0000256" key="2">
    <source>
        <dbReference type="SAM" id="Phobius"/>
    </source>
</evidence>
<evidence type="ECO:0000259" key="5">
    <source>
        <dbReference type="Pfam" id="PF07699"/>
    </source>
</evidence>
<dbReference type="Pfam" id="PF07699">
    <property type="entry name" value="Ephrin_rec_like"/>
    <property type="match status" value="1"/>
</dbReference>
<feature type="compositionally biased region" description="Polar residues" evidence="1">
    <location>
        <begin position="1429"/>
        <end position="1443"/>
    </location>
</feature>
<organism evidence="6 7">
    <name type="scientific">Anaeramoeba flamelloides</name>
    <dbReference type="NCBI Taxonomy" id="1746091"/>
    <lineage>
        <taxon>Eukaryota</taxon>
        <taxon>Metamonada</taxon>
        <taxon>Anaeramoebidae</taxon>
        <taxon>Anaeramoeba</taxon>
    </lineage>
</organism>